<comment type="caution">
    <text evidence="1">The sequence shown here is derived from an EMBL/GenBank/DDBJ whole genome shotgun (WGS) entry which is preliminary data.</text>
</comment>
<evidence type="ECO:0000313" key="1">
    <source>
        <dbReference type="EMBL" id="KAK6642515.1"/>
    </source>
</evidence>
<sequence length="65" mass="7586">MAVQVLQNVKDEEQQSSKVLQSVEKNPLFLRLPKDQGMLHSQEILIKFNAEVEERIDKIEFLSMD</sequence>
<evidence type="ECO:0000313" key="2">
    <source>
        <dbReference type="Proteomes" id="UP001372834"/>
    </source>
</evidence>
<dbReference type="AlphaFoldDB" id="A0AAN8SAM1"/>
<protein>
    <submittedName>
        <fullName evidence="1">Uncharacterized protein</fullName>
    </submittedName>
</protein>
<organism evidence="1 2">
    <name type="scientific">Polyplax serrata</name>
    <name type="common">Common mouse louse</name>
    <dbReference type="NCBI Taxonomy" id="468196"/>
    <lineage>
        <taxon>Eukaryota</taxon>
        <taxon>Metazoa</taxon>
        <taxon>Ecdysozoa</taxon>
        <taxon>Arthropoda</taxon>
        <taxon>Hexapoda</taxon>
        <taxon>Insecta</taxon>
        <taxon>Pterygota</taxon>
        <taxon>Neoptera</taxon>
        <taxon>Paraneoptera</taxon>
        <taxon>Psocodea</taxon>
        <taxon>Troctomorpha</taxon>
        <taxon>Phthiraptera</taxon>
        <taxon>Anoplura</taxon>
        <taxon>Polyplacidae</taxon>
        <taxon>Polyplax</taxon>
    </lineage>
</organism>
<accession>A0AAN8SAM1</accession>
<dbReference type="EMBL" id="JAWJWE010000002">
    <property type="protein sequence ID" value="KAK6642515.1"/>
    <property type="molecule type" value="Genomic_DNA"/>
</dbReference>
<proteinExistence type="predicted"/>
<reference evidence="1 2" key="1">
    <citation type="submission" date="2023-10" db="EMBL/GenBank/DDBJ databases">
        <title>Genomes of two closely related lineages of the louse Polyplax serrata with different host specificities.</title>
        <authorList>
            <person name="Martinu J."/>
            <person name="Tarabai H."/>
            <person name="Stefka J."/>
            <person name="Hypsa V."/>
        </authorList>
    </citation>
    <scope>NUCLEOTIDE SEQUENCE [LARGE SCALE GENOMIC DNA]</scope>
    <source>
        <strain evidence="1">HR10_N</strain>
    </source>
</reference>
<dbReference type="Proteomes" id="UP001372834">
    <property type="component" value="Unassembled WGS sequence"/>
</dbReference>
<name>A0AAN8SAM1_POLSC</name>
<gene>
    <name evidence="1" type="ORF">RUM43_004017</name>
</gene>